<name>A0A1I5NIZ3_9GAMM</name>
<dbReference type="EMBL" id="FOXM01000001">
    <property type="protein sequence ID" value="SFP21692.1"/>
    <property type="molecule type" value="Genomic_DNA"/>
</dbReference>
<reference evidence="3" key="1">
    <citation type="submission" date="2016-10" db="EMBL/GenBank/DDBJ databases">
        <authorList>
            <person name="Varghese N."/>
            <person name="Submissions S."/>
        </authorList>
    </citation>
    <scope>NUCLEOTIDE SEQUENCE [LARGE SCALE GENOMIC DNA]</scope>
    <source>
        <strain evidence="3">JCM 18195</strain>
    </source>
</reference>
<evidence type="ECO:0000313" key="2">
    <source>
        <dbReference type="EMBL" id="SFP21692.1"/>
    </source>
</evidence>
<keyword evidence="1" id="KW-0732">Signal</keyword>
<dbReference type="Proteomes" id="UP000243084">
    <property type="component" value="Unassembled WGS sequence"/>
</dbReference>
<organism evidence="2 3">
    <name type="scientific">Geopseudomonas sagittaria</name>
    <dbReference type="NCBI Taxonomy" id="1135990"/>
    <lineage>
        <taxon>Bacteria</taxon>
        <taxon>Pseudomonadati</taxon>
        <taxon>Pseudomonadota</taxon>
        <taxon>Gammaproteobacteria</taxon>
        <taxon>Pseudomonadales</taxon>
        <taxon>Pseudomonadaceae</taxon>
        <taxon>Geopseudomonas</taxon>
    </lineage>
</organism>
<gene>
    <name evidence="2" type="ORF">SAMN05216229_10128</name>
</gene>
<evidence type="ECO:0008006" key="4">
    <source>
        <dbReference type="Google" id="ProtNLM"/>
    </source>
</evidence>
<evidence type="ECO:0000256" key="1">
    <source>
        <dbReference type="SAM" id="SignalP"/>
    </source>
</evidence>
<feature type="chain" id="PRO_5017247378" description="SH3 domain-containing protein" evidence="1">
    <location>
        <begin position="33"/>
        <end position="275"/>
    </location>
</feature>
<accession>A0A1I5NIZ3</accession>
<dbReference type="NCBIfam" id="NF047539">
    <property type="entry name" value="XAC2610_fam"/>
    <property type="match status" value="1"/>
</dbReference>
<dbReference type="OrthoDB" id="6884118at2"/>
<feature type="signal peptide" evidence="1">
    <location>
        <begin position="1"/>
        <end position="32"/>
    </location>
</feature>
<keyword evidence="3" id="KW-1185">Reference proteome</keyword>
<proteinExistence type="predicted"/>
<dbReference type="RefSeq" id="WP_139230995.1">
    <property type="nucleotide sequence ID" value="NZ_FOXM01000001.1"/>
</dbReference>
<sequence>MTKEKLNSKFCTAFIYYLLAGAILLATTNTFATTNKEKPTTLSANGSGAAISITACHEDICKAITPPETMLDAIHDGYSQISLEDLTLDGIPEIILTHNAEGSVNACSKVYRYDSKFETLHSMDNIRNQLCNYSINNDHLVSSYRSGAKWHEDIYKIKNNDLILAFSDSCIGCDYINRTIYLGSTETDTLLVTDNLDYRLRTPISTTVISQKATLYSEPNINRATKMYLINGDEVALTDATSDENYFWYKIRYATKEGRLINAWLQCEDVKFCEK</sequence>
<protein>
    <recommendedName>
        <fullName evidence="4">SH3 domain-containing protein</fullName>
    </recommendedName>
</protein>
<evidence type="ECO:0000313" key="3">
    <source>
        <dbReference type="Proteomes" id="UP000243084"/>
    </source>
</evidence>
<dbReference type="InterPro" id="IPR058087">
    <property type="entry name" value="XAC2610_dom"/>
</dbReference>
<dbReference type="AlphaFoldDB" id="A0A1I5NIZ3"/>